<keyword evidence="11" id="KW-0496">Mitochondrion</keyword>
<evidence type="ECO:0000256" key="7">
    <source>
        <dbReference type="ARBA" id="ARBA00022832"/>
    </source>
</evidence>
<dbReference type="InterPro" id="IPR036291">
    <property type="entry name" value="NAD(P)-bd_dom_sf"/>
</dbReference>
<comment type="similarity">
    <text evidence="3">Belongs to the short-chain dehydrogenases/reductases (SDR) family.</text>
</comment>
<accession>A0A9R1U198</accession>
<dbReference type="InterPro" id="IPR057326">
    <property type="entry name" value="KR_dom"/>
</dbReference>
<comment type="pathway">
    <text evidence="2">Lipid metabolism; fatty acid biosynthesis.</text>
</comment>
<keyword evidence="26" id="KW-0175">Coiled coil</keyword>
<evidence type="ECO:0000256" key="20">
    <source>
        <dbReference type="ARBA" id="ARBA00070911"/>
    </source>
</evidence>
<comment type="subcellular location">
    <subcellularLocation>
        <location evidence="1">Mitochondrion matrix</location>
    </subcellularLocation>
</comment>
<dbReference type="GO" id="GO:0047035">
    <property type="term" value="F:testosterone dehydrogenase (NAD+) activity"/>
    <property type="evidence" value="ECO:0007669"/>
    <property type="project" value="UniProtKB-EC"/>
</dbReference>
<dbReference type="PROSITE" id="PS00061">
    <property type="entry name" value="ADH_SHORT"/>
    <property type="match status" value="1"/>
</dbReference>
<evidence type="ECO:0000256" key="15">
    <source>
        <dbReference type="ARBA" id="ARBA00050232"/>
    </source>
</evidence>
<keyword evidence="5" id="KW-0444">Lipid biosynthesis</keyword>
<dbReference type="InterPro" id="IPR020904">
    <property type="entry name" value="Sc_DH/Rdtase_CS"/>
</dbReference>
<evidence type="ECO:0000256" key="19">
    <source>
        <dbReference type="ARBA" id="ARBA00066822"/>
    </source>
</evidence>
<keyword evidence="28" id="KW-1185">Reference proteome</keyword>
<evidence type="ECO:0000256" key="25">
    <source>
        <dbReference type="ARBA" id="ARBA00083258"/>
    </source>
</evidence>
<evidence type="ECO:0000256" key="14">
    <source>
        <dbReference type="ARBA" id="ARBA00049069"/>
    </source>
</evidence>
<dbReference type="EC" id="1.1.1.n12" evidence="4"/>
<feature type="coiled-coil region" evidence="26">
    <location>
        <begin position="34"/>
        <end position="61"/>
    </location>
</feature>
<name>A0A9R1T845_9HYME</name>
<dbReference type="KEGG" id="fas:105267314"/>
<dbReference type="Proteomes" id="UP000694866">
    <property type="component" value="Unplaced"/>
</dbReference>
<evidence type="ECO:0000313" key="28">
    <source>
        <dbReference type="Proteomes" id="UP000694866"/>
    </source>
</evidence>
<proteinExistence type="inferred from homology"/>
<feature type="domain" description="Ketoreductase" evidence="27">
    <location>
        <begin position="8"/>
        <end position="192"/>
    </location>
</feature>
<evidence type="ECO:0000256" key="8">
    <source>
        <dbReference type="ARBA" id="ARBA00023002"/>
    </source>
</evidence>
<evidence type="ECO:0000256" key="16">
    <source>
        <dbReference type="ARBA" id="ARBA00050435"/>
    </source>
</evidence>
<comment type="catalytic activity">
    <reaction evidence="14">
        <text>17beta-estradiol + NAD(+) = estrone + NADH + H(+)</text>
        <dbReference type="Rhea" id="RHEA:24612"/>
        <dbReference type="ChEBI" id="CHEBI:15378"/>
        <dbReference type="ChEBI" id="CHEBI:16469"/>
        <dbReference type="ChEBI" id="CHEBI:17263"/>
        <dbReference type="ChEBI" id="CHEBI:57540"/>
        <dbReference type="ChEBI" id="CHEBI:57945"/>
        <dbReference type="EC" id="1.1.1.62"/>
    </reaction>
    <physiologicalReaction direction="left-to-right" evidence="14">
        <dbReference type="Rhea" id="RHEA:24613"/>
    </physiologicalReaction>
    <physiologicalReaction direction="right-to-left" evidence="14">
        <dbReference type="Rhea" id="RHEA:24614"/>
    </physiologicalReaction>
</comment>
<dbReference type="PRINTS" id="PR00081">
    <property type="entry name" value="GDHRDH"/>
</dbReference>
<evidence type="ECO:0000256" key="11">
    <source>
        <dbReference type="ARBA" id="ARBA00023128"/>
    </source>
</evidence>
<dbReference type="SMART" id="SM00822">
    <property type="entry name" value="PKS_KR"/>
    <property type="match status" value="1"/>
</dbReference>
<dbReference type="AlphaFoldDB" id="A0A9R1T845"/>
<evidence type="ECO:0000256" key="17">
    <source>
        <dbReference type="ARBA" id="ARBA00052680"/>
    </source>
</evidence>
<evidence type="ECO:0000256" key="2">
    <source>
        <dbReference type="ARBA" id="ARBA00005194"/>
    </source>
</evidence>
<dbReference type="GeneID" id="105267314"/>
<gene>
    <name evidence="29 30" type="primary">LOC105267314</name>
</gene>
<evidence type="ECO:0000256" key="1">
    <source>
        <dbReference type="ARBA" id="ARBA00004305"/>
    </source>
</evidence>
<dbReference type="RefSeq" id="XP_011304394.1">
    <property type="nucleotide sequence ID" value="XM_011306092.1"/>
</dbReference>
<keyword evidence="12" id="KW-0275">Fatty acid biosynthesis</keyword>
<evidence type="ECO:0000256" key="4">
    <source>
        <dbReference type="ARBA" id="ARBA00012456"/>
    </source>
</evidence>
<evidence type="ECO:0000256" key="18">
    <source>
        <dbReference type="ARBA" id="ARBA00065174"/>
    </source>
</evidence>
<dbReference type="SUPFAM" id="SSF51735">
    <property type="entry name" value="NAD(P)-binding Rossmann-fold domains"/>
    <property type="match status" value="1"/>
</dbReference>
<evidence type="ECO:0000256" key="13">
    <source>
        <dbReference type="ARBA" id="ARBA00037929"/>
    </source>
</evidence>
<organism evidence="28 29">
    <name type="scientific">Fopius arisanus</name>
    <dbReference type="NCBI Taxonomy" id="64838"/>
    <lineage>
        <taxon>Eukaryota</taxon>
        <taxon>Metazoa</taxon>
        <taxon>Ecdysozoa</taxon>
        <taxon>Arthropoda</taxon>
        <taxon>Hexapoda</taxon>
        <taxon>Insecta</taxon>
        <taxon>Pterygota</taxon>
        <taxon>Neoptera</taxon>
        <taxon>Endopterygota</taxon>
        <taxon>Hymenoptera</taxon>
        <taxon>Apocrita</taxon>
        <taxon>Ichneumonoidea</taxon>
        <taxon>Braconidae</taxon>
        <taxon>Opiinae</taxon>
        <taxon>Fopius</taxon>
    </lineage>
</organism>
<dbReference type="GO" id="GO:0006633">
    <property type="term" value="P:fatty acid biosynthetic process"/>
    <property type="evidence" value="ECO:0007669"/>
    <property type="project" value="UniProtKB-KW"/>
</dbReference>
<evidence type="ECO:0000256" key="9">
    <source>
        <dbReference type="ARBA" id="ARBA00023027"/>
    </source>
</evidence>
<dbReference type="GO" id="GO:0048038">
    <property type="term" value="F:quinone binding"/>
    <property type="evidence" value="ECO:0007669"/>
    <property type="project" value="TreeGrafter"/>
</dbReference>
<evidence type="ECO:0000256" key="24">
    <source>
        <dbReference type="ARBA" id="ARBA00083097"/>
    </source>
</evidence>
<sequence>MSNILKGHLAFITGAGSGIGRAVCRLLEKEGASVIAADKNIKTAEETISDLKADHLALEIDVSDVSSVNNALKKGIDHFSRVPTIVVNSAGITRDNFLLKLPVDDFDKVLDVNLKGTFLVTKACVNSMIEANSTEGASVINISSIVGKTGNIGQSNYSASKAGVQALTKTASMEFGKFGVRVNAILPGIIETPIIGTVPSEVKQMFINRISLGRIGKPEEVADLVLFLASPRSSYINGAMIEITGGMH</sequence>
<comment type="subunit">
    <text evidence="18">Heterotetramer with CBR4; contains two molecules of HSD17B8 and CBR4.</text>
</comment>
<evidence type="ECO:0000256" key="10">
    <source>
        <dbReference type="ARBA" id="ARBA00023098"/>
    </source>
</evidence>
<keyword evidence="8" id="KW-0560">Oxidoreductase</keyword>
<dbReference type="GO" id="GO:0008210">
    <property type="term" value="P:estrogen metabolic process"/>
    <property type="evidence" value="ECO:0007669"/>
    <property type="project" value="UniProtKB-ARBA"/>
</dbReference>
<dbReference type="Pfam" id="PF13561">
    <property type="entry name" value="adh_short_C2"/>
    <property type="match status" value="1"/>
</dbReference>
<evidence type="ECO:0000256" key="12">
    <source>
        <dbReference type="ARBA" id="ARBA00023160"/>
    </source>
</evidence>
<evidence type="ECO:0000256" key="23">
    <source>
        <dbReference type="ARBA" id="ARBA00081936"/>
    </source>
</evidence>
<dbReference type="Gene3D" id="3.40.50.720">
    <property type="entry name" value="NAD(P)-binding Rossmann-like Domain"/>
    <property type="match status" value="1"/>
</dbReference>
<evidence type="ECO:0000259" key="27">
    <source>
        <dbReference type="SMART" id="SM00822"/>
    </source>
</evidence>
<evidence type="ECO:0000313" key="30">
    <source>
        <dbReference type="RefSeq" id="XP_011304394.1"/>
    </source>
</evidence>
<keyword evidence="10" id="KW-0443">Lipid metabolism</keyword>
<dbReference type="PANTHER" id="PTHR42760:SF83">
    <property type="entry name" value="(3R)-3-HYDROXYACYL-COA DEHYDROGENASE"/>
    <property type="match status" value="1"/>
</dbReference>
<evidence type="ECO:0000256" key="3">
    <source>
        <dbReference type="ARBA" id="ARBA00006484"/>
    </source>
</evidence>
<comment type="catalytic activity">
    <reaction evidence="15">
        <text>testosterone + NAD(+) = androst-4-ene-3,17-dione + NADH + H(+)</text>
        <dbReference type="Rhea" id="RHEA:14929"/>
        <dbReference type="ChEBI" id="CHEBI:15378"/>
        <dbReference type="ChEBI" id="CHEBI:16422"/>
        <dbReference type="ChEBI" id="CHEBI:17347"/>
        <dbReference type="ChEBI" id="CHEBI:57540"/>
        <dbReference type="ChEBI" id="CHEBI:57945"/>
        <dbReference type="EC" id="1.1.1.239"/>
    </reaction>
    <physiologicalReaction direction="left-to-right" evidence="15">
        <dbReference type="Rhea" id="RHEA:14930"/>
    </physiologicalReaction>
</comment>
<reference evidence="29 30" key="1">
    <citation type="submission" date="2025-04" db="UniProtKB">
        <authorList>
            <consortium name="RefSeq"/>
        </authorList>
    </citation>
    <scope>IDENTIFICATION</scope>
    <source>
        <strain evidence="29 30">USDA-PBARC FA_bdor</strain>
        <tissue evidence="29 30">Whole organism</tissue>
    </source>
</reference>
<evidence type="ECO:0000256" key="6">
    <source>
        <dbReference type="ARBA" id="ARBA00022553"/>
    </source>
</evidence>
<comment type="pathway">
    <text evidence="13">Steroid biosynthesis; estrogen biosynthesis.</text>
</comment>
<dbReference type="PRINTS" id="PR00080">
    <property type="entry name" value="SDRFAMILY"/>
</dbReference>
<evidence type="ECO:0000256" key="22">
    <source>
        <dbReference type="ARBA" id="ARBA00081419"/>
    </source>
</evidence>
<accession>A0A9R1T845</accession>
<comment type="catalytic activity">
    <reaction evidence="16">
        <text>17beta-hydroxy-5alpha-androstan-3-one + NAD(+) = 5alpha-androstan-3,17-dione + NADH + H(+)</text>
        <dbReference type="Rhea" id="RHEA:41992"/>
        <dbReference type="ChEBI" id="CHEBI:15378"/>
        <dbReference type="ChEBI" id="CHEBI:15994"/>
        <dbReference type="ChEBI" id="CHEBI:16330"/>
        <dbReference type="ChEBI" id="CHEBI:57540"/>
        <dbReference type="ChEBI" id="CHEBI:57945"/>
    </reaction>
    <physiologicalReaction direction="left-to-right" evidence="16">
        <dbReference type="Rhea" id="RHEA:41993"/>
    </physiologicalReaction>
</comment>
<dbReference type="RefSeq" id="XP_011304393.1">
    <property type="nucleotide sequence ID" value="XM_011306091.1"/>
</dbReference>
<evidence type="ECO:0000256" key="26">
    <source>
        <dbReference type="SAM" id="Coils"/>
    </source>
</evidence>
<keyword evidence="9" id="KW-0520">NAD</keyword>
<evidence type="ECO:0000256" key="21">
    <source>
        <dbReference type="ARBA" id="ARBA00077835"/>
    </source>
</evidence>
<evidence type="ECO:0000313" key="29">
    <source>
        <dbReference type="RefSeq" id="XP_011304393.1"/>
    </source>
</evidence>
<protein>
    <recommendedName>
        <fullName evidence="20">(3R)-3-hydroxyacyl-CoA dehydrogenase</fullName>
        <ecNumber evidence="19">1.1.1.239</ecNumber>
        <ecNumber evidence="4">1.1.1.n12</ecNumber>
    </recommendedName>
    <alternativeName>
        <fullName evidence="22">17-beta-hydroxysteroid dehydrogenase 8</fullName>
    </alternativeName>
    <alternativeName>
        <fullName evidence="21">3-ketoacyl-[acyl-carrier-protein] reductase alpha subunit</fullName>
    </alternativeName>
    <alternativeName>
        <fullName evidence="24">3-oxoacyl-[acyl-carrier-protein] reductase</fullName>
    </alternativeName>
    <alternativeName>
        <fullName evidence="25">Estradiol 17-beta-dehydrogenase 8</fullName>
    </alternativeName>
    <alternativeName>
        <fullName evidence="23">Testosterone 17-beta-dehydrogenase 8</fullName>
    </alternativeName>
</protein>
<comment type="catalytic activity">
    <reaction evidence="17">
        <text>a (3R)-3-hydroxyacyl-CoA + NAD(+) = a 3-oxoacyl-CoA + NADH + H(+)</text>
        <dbReference type="Rhea" id="RHEA:32711"/>
        <dbReference type="ChEBI" id="CHEBI:15378"/>
        <dbReference type="ChEBI" id="CHEBI:57319"/>
        <dbReference type="ChEBI" id="CHEBI:57540"/>
        <dbReference type="ChEBI" id="CHEBI:57945"/>
        <dbReference type="ChEBI" id="CHEBI:90726"/>
        <dbReference type="EC" id="1.1.1.n12"/>
    </reaction>
    <physiologicalReaction direction="left-to-right" evidence="17">
        <dbReference type="Rhea" id="RHEA:32712"/>
    </physiologicalReaction>
</comment>
<evidence type="ECO:0000256" key="5">
    <source>
        <dbReference type="ARBA" id="ARBA00022516"/>
    </source>
</evidence>
<dbReference type="EC" id="1.1.1.239" evidence="19"/>
<dbReference type="OrthoDB" id="1888931at2759"/>
<dbReference type="FunFam" id="3.40.50.720:FF:000231">
    <property type="entry name" value="Estradiol 17-beta-dehydrogenase 8"/>
    <property type="match status" value="1"/>
</dbReference>
<dbReference type="GO" id="GO:0004303">
    <property type="term" value="F:estradiol 17-beta-dehydrogenase [NAD(P)+] activity"/>
    <property type="evidence" value="ECO:0007669"/>
    <property type="project" value="UniProtKB-EC"/>
</dbReference>
<dbReference type="InterPro" id="IPR002347">
    <property type="entry name" value="SDR_fam"/>
</dbReference>
<dbReference type="PANTHER" id="PTHR42760">
    <property type="entry name" value="SHORT-CHAIN DEHYDROGENASES/REDUCTASES FAMILY MEMBER"/>
    <property type="match status" value="1"/>
</dbReference>
<dbReference type="GO" id="GO:0005759">
    <property type="term" value="C:mitochondrial matrix"/>
    <property type="evidence" value="ECO:0007669"/>
    <property type="project" value="UniProtKB-SubCell"/>
</dbReference>
<keyword evidence="6" id="KW-0597">Phosphoprotein</keyword>
<keyword evidence="7" id="KW-0276">Fatty acid metabolism</keyword>